<evidence type="ECO:0000256" key="3">
    <source>
        <dbReference type="ARBA" id="ARBA00023163"/>
    </source>
</evidence>
<evidence type="ECO:0000259" key="4">
    <source>
        <dbReference type="PROSITE" id="PS50042"/>
    </source>
</evidence>
<evidence type="ECO:0000313" key="6">
    <source>
        <dbReference type="EMBL" id="SFL56392.1"/>
    </source>
</evidence>
<keyword evidence="3" id="KW-0804">Transcription</keyword>
<dbReference type="SMART" id="SM00419">
    <property type="entry name" value="HTH_CRP"/>
    <property type="match status" value="1"/>
</dbReference>
<dbReference type="GO" id="GO:0003677">
    <property type="term" value="F:DNA binding"/>
    <property type="evidence" value="ECO:0007669"/>
    <property type="project" value="UniProtKB-KW"/>
</dbReference>
<dbReference type="InterPro" id="IPR018490">
    <property type="entry name" value="cNMP-bd_dom_sf"/>
</dbReference>
<dbReference type="PROSITE" id="PS00042">
    <property type="entry name" value="HTH_CRP_1"/>
    <property type="match status" value="1"/>
</dbReference>
<dbReference type="SUPFAM" id="SSF46785">
    <property type="entry name" value="Winged helix' DNA-binding domain"/>
    <property type="match status" value="1"/>
</dbReference>
<name>A0A1I4IPW5_9FIRM</name>
<dbReference type="GO" id="GO:0016301">
    <property type="term" value="F:kinase activity"/>
    <property type="evidence" value="ECO:0007669"/>
    <property type="project" value="UniProtKB-KW"/>
</dbReference>
<dbReference type="GO" id="GO:0003700">
    <property type="term" value="F:DNA-binding transcription factor activity"/>
    <property type="evidence" value="ECO:0007669"/>
    <property type="project" value="InterPro"/>
</dbReference>
<proteinExistence type="predicted"/>
<dbReference type="InterPro" id="IPR012318">
    <property type="entry name" value="HTH_CRP"/>
</dbReference>
<dbReference type="InterPro" id="IPR036388">
    <property type="entry name" value="WH-like_DNA-bd_sf"/>
</dbReference>
<feature type="domain" description="HTH crp-type" evidence="5">
    <location>
        <begin position="141"/>
        <end position="215"/>
    </location>
</feature>
<dbReference type="InterPro" id="IPR036390">
    <property type="entry name" value="WH_DNA-bd_sf"/>
</dbReference>
<dbReference type="InterPro" id="IPR014710">
    <property type="entry name" value="RmlC-like_jellyroll"/>
</dbReference>
<keyword evidence="6" id="KW-0418">Kinase</keyword>
<gene>
    <name evidence="6" type="ORF">SAMN02983006_01481</name>
</gene>
<dbReference type="PROSITE" id="PS51063">
    <property type="entry name" value="HTH_CRP_2"/>
    <property type="match status" value="1"/>
</dbReference>
<reference evidence="6 7" key="1">
    <citation type="submission" date="2016-10" db="EMBL/GenBank/DDBJ databases">
        <authorList>
            <person name="de Groot N.N."/>
        </authorList>
    </citation>
    <scope>NUCLEOTIDE SEQUENCE [LARGE SCALE GENOMIC DNA]</scope>
    <source>
        <strain evidence="6 7">ATCC 51327</strain>
    </source>
</reference>
<dbReference type="SUPFAM" id="SSF51206">
    <property type="entry name" value="cAMP-binding domain-like"/>
    <property type="match status" value="1"/>
</dbReference>
<keyword evidence="6" id="KW-0808">Transferase</keyword>
<feature type="domain" description="Cyclic nucleotide-binding" evidence="4">
    <location>
        <begin position="42"/>
        <end position="106"/>
    </location>
</feature>
<accession>A0A1I4IPW5</accession>
<keyword evidence="1" id="KW-0805">Transcription regulation</keyword>
<evidence type="ECO:0000313" key="7">
    <source>
        <dbReference type="Proteomes" id="UP000199006"/>
    </source>
</evidence>
<dbReference type="PROSITE" id="PS50042">
    <property type="entry name" value="CNMP_BINDING_3"/>
    <property type="match status" value="1"/>
</dbReference>
<evidence type="ECO:0000259" key="5">
    <source>
        <dbReference type="PROSITE" id="PS51063"/>
    </source>
</evidence>
<dbReference type="STRING" id="29563.SAMN02983006_01481"/>
<dbReference type="Gene3D" id="2.60.120.10">
    <property type="entry name" value="Jelly Rolls"/>
    <property type="match status" value="1"/>
</dbReference>
<evidence type="ECO:0000256" key="2">
    <source>
        <dbReference type="ARBA" id="ARBA00023125"/>
    </source>
</evidence>
<evidence type="ECO:0000256" key="1">
    <source>
        <dbReference type="ARBA" id="ARBA00023015"/>
    </source>
</evidence>
<sequence length="226" mass="25170">MYQDLFDQQQQELMRSFFENLSKKGKVKKIARAEQVNLVNKENFAIVVSGQLKQSLYSKAGSKKSLYLLRRGEIFGEMHYFSCGQSNLITEAREDSIISIVASQLLEKELAVDSGLYRYFIHSITRKFRIVMLQMADLVFNDSAGKLAGILIRLAAQEGKKTAAGIMIDSNLTHQELAYLIGCSRATVTRGLNNFKQAGLITLSSDKKIIILSSAALAKYADSSLV</sequence>
<dbReference type="InterPro" id="IPR000595">
    <property type="entry name" value="cNMP-bd_dom"/>
</dbReference>
<dbReference type="InterPro" id="IPR018335">
    <property type="entry name" value="Tscrpt_reg_HTH_Crp-type_CS"/>
</dbReference>
<dbReference type="CDD" id="cd00092">
    <property type="entry name" value="HTH_CRP"/>
    <property type="match status" value="1"/>
</dbReference>
<dbReference type="RefSeq" id="WP_089861549.1">
    <property type="nucleotide sequence ID" value="NZ_FOTI01000018.1"/>
</dbReference>
<protein>
    <submittedName>
        <fullName evidence="6">cAMP-binding domain of CRP or a regulatory subunit of cAMP-dependent protein kinases</fullName>
    </submittedName>
</protein>
<dbReference type="OrthoDB" id="8254501at2"/>
<dbReference type="EMBL" id="FOTI01000018">
    <property type="protein sequence ID" value="SFL56392.1"/>
    <property type="molecule type" value="Genomic_DNA"/>
</dbReference>
<organism evidence="6 7">
    <name type="scientific">Halanaerobium salsuginis</name>
    <dbReference type="NCBI Taxonomy" id="29563"/>
    <lineage>
        <taxon>Bacteria</taxon>
        <taxon>Bacillati</taxon>
        <taxon>Bacillota</taxon>
        <taxon>Clostridia</taxon>
        <taxon>Halanaerobiales</taxon>
        <taxon>Halanaerobiaceae</taxon>
        <taxon>Halanaerobium</taxon>
    </lineage>
</organism>
<dbReference type="Gene3D" id="1.10.10.10">
    <property type="entry name" value="Winged helix-like DNA-binding domain superfamily/Winged helix DNA-binding domain"/>
    <property type="match status" value="1"/>
</dbReference>
<dbReference type="AlphaFoldDB" id="A0A1I4IPW5"/>
<dbReference type="Proteomes" id="UP000199006">
    <property type="component" value="Unassembled WGS sequence"/>
</dbReference>
<keyword evidence="7" id="KW-1185">Reference proteome</keyword>
<keyword evidence="2" id="KW-0238">DNA-binding</keyword>
<dbReference type="Pfam" id="PF13545">
    <property type="entry name" value="HTH_Crp_2"/>
    <property type="match status" value="1"/>
</dbReference>